<keyword evidence="3" id="KW-0862">Zinc</keyword>
<dbReference type="RefSeq" id="WP_151115939.1">
    <property type="nucleotide sequence ID" value="NZ_CP042582.1"/>
</dbReference>
<organism evidence="5 6">
    <name type="scientific">Hypericibacter adhaerens</name>
    <dbReference type="NCBI Taxonomy" id="2602016"/>
    <lineage>
        <taxon>Bacteria</taxon>
        <taxon>Pseudomonadati</taxon>
        <taxon>Pseudomonadota</taxon>
        <taxon>Alphaproteobacteria</taxon>
        <taxon>Rhodospirillales</taxon>
        <taxon>Dongiaceae</taxon>
        <taxon>Hypericibacter</taxon>
    </lineage>
</organism>
<dbReference type="KEGG" id="hadh:FRZ61_13450"/>
<proteinExistence type="predicted"/>
<evidence type="ECO:0000313" key="6">
    <source>
        <dbReference type="Proteomes" id="UP000325797"/>
    </source>
</evidence>
<name>A0A5J6MYQ9_9PROT</name>
<dbReference type="GO" id="GO:0005524">
    <property type="term" value="F:ATP binding"/>
    <property type="evidence" value="ECO:0007669"/>
    <property type="project" value="InterPro"/>
</dbReference>
<dbReference type="EMBL" id="CP042582">
    <property type="protein sequence ID" value="QEX21420.1"/>
    <property type="molecule type" value="Genomic_DNA"/>
</dbReference>
<evidence type="ECO:0000313" key="5">
    <source>
        <dbReference type="EMBL" id="QEX21420.1"/>
    </source>
</evidence>
<dbReference type="Gene3D" id="3.30.980.10">
    <property type="entry name" value="Threonyl-trna Synthetase, Chain A, domain 2"/>
    <property type="match status" value="1"/>
</dbReference>
<dbReference type="PANTHER" id="PTHR43462:SF1">
    <property type="entry name" value="ALANYL-TRNA EDITING PROTEIN AARSD1"/>
    <property type="match status" value="1"/>
</dbReference>
<dbReference type="InterPro" id="IPR012947">
    <property type="entry name" value="tRNA_SAD"/>
</dbReference>
<dbReference type="SUPFAM" id="SSF55186">
    <property type="entry name" value="ThrRS/AlaRS common domain"/>
    <property type="match status" value="1"/>
</dbReference>
<evidence type="ECO:0000256" key="1">
    <source>
        <dbReference type="ARBA" id="ARBA00001947"/>
    </source>
</evidence>
<dbReference type="GO" id="GO:0004812">
    <property type="term" value="F:aminoacyl-tRNA ligase activity"/>
    <property type="evidence" value="ECO:0007669"/>
    <property type="project" value="InterPro"/>
</dbReference>
<dbReference type="InterPro" id="IPR051335">
    <property type="entry name" value="Alanyl-tRNA_Editing_Enzymes"/>
</dbReference>
<dbReference type="SUPFAM" id="SSF50447">
    <property type="entry name" value="Translation proteins"/>
    <property type="match status" value="1"/>
</dbReference>
<sequence length="214" mass="23462">MTQKLFWTDPYLTTLETRVASVAGAEITLAETIFYALSGGQESDAGTIGGRPVLEARKAGTDILYRLPGDHGLKPGDPVTVEIDGERRYRLMRLHFAAEVVLELAYKNLAGIRKIGAHIAADKARIDFEWPEPITKSLPLLGEGLRQIVESDRPIASAFSDEPAQRRYWEVPGFARVPCGGTHLKRTGEVGAVTLKRRNVGKGKERVEIGLVEG</sequence>
<protein>
    <submittedName>
        <fullName evidence="5">Alanyl-tRNA editing protein</fullName>
    </submittedName>
</protein>
<dbReference type="SMART" id="SM00863">
    <property type="entry name" value="tRNA_SAD"/>
    <property type="match status" value="1"/>
</dbReference>
<dbReference type="GO" id="GO:0046872">
    <property type="term" value="F:metal ion binding"/>
    <property type="evidence" value="ECO:0007669"/>
    <property type="project" value="UniProtKB-KW"/>
</dbReference>
<keyword evidence="2" id="KW-0479">Metal-binding</keyword>
<dbReference type="GO" id="GO:0043039">
    <property type="term" value="P:tRNA aminoacylation"/>
    <property type="evidence" value="ECO:0007669"/>
    <property type="project" value="InterPro"/>
</dbReference>
<keyword evidence="6" id="KW-1185">Reference proteome</keyword>
<evidence type="ECO:0000256" key="2">
    <source>
        <dbReference type="ARBA" id="ARBA00022723"/>
    </source>
</evidence>
<dbReference type="GO" id="GO:0002161">
    <property type="term" value="F:aminoacyl-tRNA deacylase activity"/>
    <property type="evidence" value="ECO:0007669"/>
    <property type="project" value="UniProtKB-ARBA"/>
</dbReference>
<evidence type="ECO:0000259" key="4">
    <source>
        <dbReference type="SMART" id="SM00863"/>
    </source>
</evidence>
<reference evidence="5 6" key="1">
    <citation type="submission" date="2019-08" db="EMBL/GenBank/DDBJ databases">
        <title>Hyperibacter terrae gen. nov., sp. nov. and Hyperibacter viscosus sp. nov., two new members in the family Rhodospirillaceae isolated from the rhizosphere of Hypericum perforatum.</title>
        <authorList>
            <person name="Noviana Z."/>
        </authorList>
    </citation>
    <scope>NUCLEOTIDE SEQUENCE [LARGE SCALE GENOMIC DNA]</scope>
    <source>
        <strain evidence="5 6">R5959</strain>
    </source>
</reference>
<dbReference type="InterPro" id="IPR009000">
    <property type="entry name" value="Transl_B-barrel_sf"/>
</dbReference>
<dbReference type="AlphaFoldDB" id="A0A5J6MYQ9"/>
<dbReference type="Proteomes" id="UP000325797">
    <property type="component" value="Chromosome"/>
</dbReference>
<evidence type="ECO:0000256" key="3">
    <source>
        <dbReference type="ARBA" id="ARBA00022833"/>
    </source>
</evidence>
<dbReference type="Gene3D" id="2.40.30.130">
    <property type="match status" value="1"/>
</dbReference>
<comment type="cofactor">
    <cofactor evidence="1">
        <name>Zn(2+)</name>
        <dbReference type="ChEBI" id="CHEBI:29105"/>
    </cofactor>
</comment>
<dbReference type="OrthoDB" id="9812949at2"/>
<dbReference type="PANTHER" id="PTHR43462">
    <property type="entry name" value="ALANYL-TRNA EDITING PROTEIN"/>
    <property type="match status" value="1"/>
</dbReference>
<accession>A0A5J6MYQ9</accession>
<feature type="domain" description="Threonyl/alanyl tRNA synthetase SAD" evidence="4">
    <location>
        <begin position="166"/>
        <end position="208"/>
    </location>
</feature>
<dbReference type="InterPro" id="IPR018163">
    <property type="entry name" value="Thr/Ala-tRNA-synth_IIc_edit"/>
</dbReference>
<dbReference type="Pfam" id="PF07973">
    <property type="entry name" value="tRNA_SAD"/>
    <property type="match status" value="1"/>
</dbReference>
<gene>
    <name evidence="5" type="ORF">FRZ61_13450</name>
</gene>